<dbReference type="EMBL" id="CCEJ010000005">
    <property type="protein sequence ID" value="CDR34099.1"/>
    <property type="molecule type" value="Genomic_DNA"/>
</dbReference>
<gene>
    <name evidence="3" type="ORF">CSEC_1279</name>
</gene>
<reference evidence="3" key="2">
    <citation type="submission" date="2014-09" db="EMBL/GenBank/DDBJ databases">
        <title>Criblamydia sequanensis harbors a mega-plasmid encoding arsenite resistance.</title>
        <authorList>
            <person name="Bertelli C."/>
            <person name="Goesmann A."/>
            <person name="Greub G."/>
        </authorList>
    </citation>
    <scope>NUCLEOTIDE SEQUENCE [LARGE SCALE GENOMIC DNA]</scope>
    <source>
        <strain evidence="3">CRIB-18</strain>
    </source>
</reference>
<organism evidence="3 4">
    <name type="scientific">Candidatus Criblamydia sequanensis CRIB-18</name>
    <dbReference type="NCBI Taxonomy" id="1437425"/>
    <lineage>
        <taxon>Bacteria</taxon>
        <taxon>Pseudomonadati</taxon>
        <taxon>Chlamydiota</taxon>
        <taxon>Chlamydiia</taxon>
        <taxon>Parachlamydiales</taxon>
        <taxon>Candidatus Criblamydiaceae</taxon>
        <taxon>Candidatus Criblamydia</taxon>
    </lineage>
</organism>
<dbReference type="OrthoDB" id="20760at2"/>
<evidence type="ECO:0000256" key="1">
    <source>
        <dbReference type="PROSITE-ProRule" id="PRU00325"/>
    </source>
</evidence>
<reference evidence="3" key="1">
    <citation type="submission" date="2013-12" db="EMBL/GenBank/DDBJ databases">
        <authorList>
            <person name="Linke B."/>
        </authorList>
    </citation>
    <scope>NUCLEOTIDE SEQUENCE [LARGE SCALE GENOMIC DNA]</scope>
    <source>
        <strain evidence="3">CRIB-18</strain>
    </source>
</reference>
<dbReference type="InterPro" id="IPR007527">
    <property type="entry name" value="Znf_SWIM"/>
</dbReference>
<protein>
    <recommendedName>
        <fullName evidence="2">SWIM-type domain-containing protein</fullName>
    </recommendedName>
</protein>
<evidence type="ECO:0000313" key="3">
    <source>
        <dbReference type="EMBL" id="CDR34099.1"/>
    </source>
</evidence>
<dbReference type="Proteomes" id="UP000031552">
    <property type="component" value="Unassembled WGS sequence"/>
</dbReference>
<keyword evidence="1" id="KW-0479">Metal-binding</keyword>
<proteinExistence type="predicted"/>
<keyword evidence="4" id="KW-1185">Reference proteome</keyword>
<feature type="domain" description="SWIM-type" evidence="2">
    <location>
        <begin position="211"/>
        <end position="237"/>
    </location>
</feature>
<sequence length="237" mass="26625">MKINEKVLSIPPYISTSWKEVRSLKVEQSELLVILLDQSVVRIPNLSEETLLSIFEAHQKYLELQVPSKLERKAPSSSPLAFSMLDPSLQLSQSSMETLGTALQHNPELADAPDLPQEILNKIQMVVKVLAPEAQLAELHQAEPHCNCPHCQIAKAIQKGLTLEGEIKNESEIHDEEVVPDEELVFEQWEIRQTGEKLYVVINKLDTDERYSVYLGHPVGCTCGKEGCEHILAVLRS</sequence>
<dbReference type="eggNOG" id="ENOG502ZPZ5">
    <property type="taxonomic scope" value="Bacteria"/>
</dbReference>
<dbReference type="PROSITE" id="PS50966">
    <property type="entry name" value="ZF_SWIM"/>
    <property type="match status" value="1"/>
</dbReference>
<accession>A0A090DZN1</accession>
<keyword evidence="1" id="KW-0863">Zinc-finger</keyword>
<dbReference type="GO" id="GO:0008270">
    <property type="term" value="F:zinc ion binding"/>
    <property type="evidence" value="ECO:0007669"/>
    <property type="project" value="UniProtKB-KW"/>
</dbReference>
<keyword evidence="1" id="KW-0862">Zinc</keyword>
<comment type="caution">
    <text evidence="3">The sequence shown here is derived from an EMBL/GenBank/DDBJ whole genome shotgun (WGS) entry which is preliminary data.</text>
</comment>
<evidence type="ECO:0000313" key="4">
    <source>
        <dbReference type="Proteomes" id="UP000031552"/>
    </source>
</evidence>
<evidence type="ECO:0000259" key="2">
    <source>
        <dbReference type="PROSITE" id="PS50966"/>
    </source>
</evidence>
<name>A0A090DZN1_9BACT</name>
<dbReference type="RefSeq" id="WP_041017639.1">
    <property type="nucleotide sequence ID" value="NZ_CCEJ010000005.1"/>
</dbReference>
<dbReference type="AlphaFoldDB" id="A0A090DZN1"/>